<dbReference type="InterPro" id="IPR013324">
    <property type="entry name" value="RNA_pol_sigma_r3/r4-like"/>
</dbReference>
<evidence type="ECO:0000313" key="2">
    <source>
        <dbReference type="EMBL" id="MDC8011660.1"/>
    </source>
</evidence>
<dbReference type="Gene3D" id="1.10.10.10">
    <property type="entry name" value="Winged helix-like DNA-binding domain superfamily/Winged helix DNA-binding domain"/>
    <property type="match status" value="1"/>
</dbReference>
<dbReference type="SUPFAM" id="SSF88659">
    <property type="entry name" value="Sigma3 and sigma4 domains of RNA polymerase sigma factors"/>
    <property type="match status" value="1"/>
</dbReference>
<dbReference type="NCBIfam" id="TIGR02999">
    <property type="entry name" value="Sig-70_X6"/>
    <property type="match status" value="1"/>
</dbReference>
<comment type="caution">
    <text evidence="2">The sequence shown here is derived from an EMBL/GenBank/DDBJ whole genome shotgun (WGS) entry which is preliminary data.</text>
</comment>
<sequence length="174" mass="19558">MGEEISGSGIDDLVAHLYQQLRVLAHSERRRGGGPDTLHTTALVNEVYLKLADADRLRFGEPRQFFSYAAQAMRHILLDRAKLRMRLKREDSRLRVSLTDPDIEAVSVDPADAVVLDAALTELSKLDARAAQVVELHFFAGLGLQQIADLLDVHRRTVDRDWRFASAFLKAQLV</sequence>
<dbReference type="Pfam" id="PF07638">
    <property type="entry name" value="Sigma70_ECF"/>
    <property type="match status" value="1"/>
</dbReference>
<dbReference type="RefSeq" id="WP_263542876.1">
    <property type="nucleotide sequence ID" value="NZ_JAOVZO020000003.1"/>
</dbReference>
<dbReference type="NCBIfam" id="TIGR02937">
    <property type="entry name" value="sigma70-ECF"/>
    <property type="match status" value="1"/>
</dbReference>
<dbReference type="InterPro" id="IPR011517">
    <property type="entry name" value="RNA_pol_sigma70_ECF-like"/>
</dbReference>
<dbReference type="InterPro" id="IPR014284">
    <property type="entry name" value="RNA_pol_sigma-70_dom"/>
</dbReference>
<accession>A0A9X3YIC5</accession>
<gene>
    <name evidence="2" type="ORF">OD750_003780</name>
</gene>
<name>A0A9X3YIC5_9GAMM</name>
<dbReference type="InterPro" id="IPR036388">
    <property type="entry name" value="WH-like_DNA-bd_sf"/>
</dbReference>
<keyword evidence="3" id="KW-1185">Reference proteome</keyword>
<dbReference type="AlphaFoldDB" id="A0A9X3YIC5"/>
<feature type="domain" description="RNA polymerase sigma-70 ECF-like HTH" evidence="1">
    <location>
        <begin position="11"/>
        <end position="173"/>
    </location>
</feature>
<organism evidence="2 3">
    <name type="scientific">Tahibacter soli</name>
    <dbReference type="NCBI Taxonomy" id="2983605"/>
    <lineage>
        <taxon>Bacteria</taxon>
        <taxon>Pseudomonadati</taxon>
        <taxon>Pseudomonadota</taxon>
        <taxon>Gammaproteobacteria</taxon>
        <taxon>Lysobacterales</taxon>
        <taxon>Rhodanobacteraceae</taxon>
        <taxon>Tahibacter</taxon>
    </lineage>
</organism>
<evidence type="ECO:0000259" key="1">
    <source>
        <dbReference type="Pfam" id="PF07638"/>
    </source>
</evidence>
<dbReference type="GO" id="GO:0003700">
    <property type="term" value="F:DNA-binding transcription factor activity"/>
    <property type="evidence" value="ECO:0007669"/>
    <property type="project" value="InterPro"/>
</dbReference>
<dbReference type="InterPro" id="IPR053812">
    <property type="entry name" value="HTH_Sigma70_ECF-like"/>
</dbReference>
<reference evidence="2" key="1">
    <citation type="submission" date="2023-02" db="EMBL/GenBank/DDBJ databases">
        <title>Tahibacter soli sp. nov. isolated from soil.</title>
        <authorList>
            <person name="Baek J.H."/>
            <person name="Lee J.K."/>
            <person name="Choi D.G."/>
            <person name="Jeon C.O."/>
        </authorList>
    </citation>
    <scope>NUCLEOTIDE SEQUENCE</scope>
    <source>
        <strain evidence="2">BL</strain>
    </source>
</reference>
<protein>
    <submittedName>
        <fullName evidence="2">ECF-type sigma factor</fullName>
    </submittedName>
</protein>
<proteinExistence type="predicted"/>
<dbReference type="Proteomes" id="UP001139971">
    <property type="component" value="Unassembled WGS sequence"/>
</dbReference>
<dbReference type="EMBL" id="JAOVZO020000003">
    <property type="protein sequence ID" value="MDC8011660.1"/>
    <property type="molecule type" value="Genomic_DNA"/>
</dbReference>
<dbReference type="GO" id="GO:0006352">
    <property type="term" value="P:DNA-templated transcription initiation"/>
    <property type="evidence" value="ECO:0007669"/>
    <property type="project" value="InterPro"/>
</dbReference>
<evidence type="ECO:0000313" key="3">
    <source>
        <dbReference type="Proteomes" id="UP001139971"/>
    </source>
</evidence>